<evidence type="ECO:0000313" key="4">
    <source>
        <dbReference type="Proteomes" id="UP000247409"/>
    </source>
</evidence>
<feature type="region of interest" description="Disordered" evidence="2">
    <location>
        <begin position="212"/>
        <end position="240"/>
    </location>
</feature>
<dbReference type="Proteomes" id="UP000247409">
    <property type="component" value="Unassembled WGS sequence"/>
</dbReference>
<feature type="compositionally biased region" description="Polar residues" evidence="2">
    <location>
        <begin position="225"/>
        <end position="237"/>
    </location>
</feature>
<keyword evidence="1" id="KW-0175">Coiled coil</keyword>
<evidence type="ECO:0000313" key="3">
    <source>
        <dbReference type="EMBL" id="PXF40991.1"/>
    </source>
</evidence>
<dbReference type="EMBL" id="NBIV01000247">
    <property type="protein sequence ID" value="PXF40991.1"/>
    <property type="molecule type" value="Genomic_DNA"/>
</dbReference>
<name>A0A2V3IG03_9FLOR</name>
<dbReference type="Gene3D" id="1.10.8.430">
    <property type="entry name" value="Helical domain of apoptotic protease-activating factors"/>
    <property type="match status" value="1"/>
</dbReference>
<evidence type="ECO:0000256" key="2">
    <source>
        <dbReference type="SAM" id="MobiDB-lite"/>
    </source>
</evidence>
<dbReference type="AlphaFoldDB" id="A0A2V3IG03"/>
<accession>A0A2V3IG03</accession>
<comment type="caution">
    <text evidence="3">The sequence shown here is derived from an EMBL/GenBank/DDBJ whole genome shotgun (WGS) entry which is preliminary data.</text>
</comment>
<gene>
    <name evidence="3" type="ORF">BWQ96_09286</name>
</gene>
<sequence>MKPKGEMARKMLMKHAGFNWKKALNESNEEAVKGILEVCNALPLALGIVGETVGRESRGRIDDRENTWRHVYNRIRSKKESIADSDAEEYGGVRLVVDDNFAFDTTGATTAETVVTQQSYFCRTARDGAQLIRERKQAAMLCVLCCNSPATQTLWDTEHLCSSCYQSYLSKQLIVYQARVSAKRKSLRPFPSSLPYEVQAFRRQSELAPFNYQDPRLTRHHATESESSPTHQTSTPTARYPAPEQLLSESLQQTDHPLLFTPPQLQMSAAYSAPSSPQQSLPALSTPTAALLCEAPIVPGPAAQSPVPQNAVVQNEQTLAPEPADEDWFQAHSALKTQYVARMNALRQQNRELRSEVNALKDAIKRLEERMGELKALHAHMGSKLTSE</sequence>
<protein>
    <submittedName>
        <fullName evidence="3">Uncharacterized protein</fullName>
    </submittedName>
</protein>
<organism evidence="3 4">
    <name type="scientific">Gracilariopsis chorda</name>
    <dbReference type="NCBI Taxonomy" id="448386"/>
    <lineage>
        <taxon>Eukaryota</taxon>
        <taxon>Rhodophyta</taxon>
        <taxon>Florideophyceae</taxon>
        <taxon>Rhodymeniophycidae</taxon>
        <taxon>Gracilariales</taxon>
        <taxon>Gracilariaceae</taxon>
        <taxon>Gracilariopsis</taxon>
    </lineage>
</organism>
<keyword evidence="4" id="KW-1185">Reference proteome</keyword>
<dbReference type="InterPro" id="IPR042197">
    <property type="entry name" value="Apaf_helical"/>
</dbReference>
<proteinExistence type="predicted"/>
<evidence type="ECO:0000256" key="1">
    <source>
        <dbReference type="SAM" id="Coils"/>
    </source>
</evidence>
<reference evidence="3 4" key="1">
    <citation type="journal article" date="2018" name="Mol. Biol. Evol.">
        <title>Analysis of the draft genome of the red seaweed Gracilariopsis chorda provides insights into genome size evolution in Rhodophyta.</title>
        <authorList>
            <person name="Lee J."/>
            <person name="Yang E.C."/>
            <person name="Graf L."/>
            <person name="Yang J.H."/>
            <person name="Qiu H."/>
            <person name="Zel Zion U."/>
            <person name="Chan C.X."/>
            <person name="Stephens T.G."/>
            <person name="Weber A.P.M."/>
            <person name="Boo G.H."/>
            <person name="Boo S.M."/>
            <person name="Kim K.M."/>
            <person name="Shin Y."/>
            <person name="Jung M."/>
            <person name="Lee S.J."/>
            <person name="Yim H.S."/>
            <person name="Lee J.H."/>
            <person name="Bhattacharya D."/>
            <person name="Yoon H.S."/>
        </authorList>
    </citation>
    <scope>NUCLEOTIDE SEQUENCE [LARGE SCALE GENOMIC DNA]</scope>
    <source>
        <strain evidence="3 4">SKKU-2015</strain>
        <tissue evidence="3">Whole body</tissue>
    </source>
</reference>
<feature type="coiled-coil region" evidence="1">
    <location>
        <begin position="336"/>
        <end position="377"/>
    </location>
</feature>